<organism evidence="1 2">
    <name type="scientific">Aspergillus indologenus CBS 114.80</name>
    <dbReference type="NCBI Taxonomy" id="1450541"/>
    <lineage>
        <taxon>Eukaryota</taxon>
        <taxon>Fungi</taxon>
        <taxon>Dikarya</taxon>
        <taxon>Ascomycota</taxon>
        <taxon>Pezizomycotina</taxon>
        <taxon>Eurotiomycetes</taxon>
        <taxon>Eurotiomycetidae</taxon>
        <taxon>Eurotiales</taxon>
        <taxon>Aspergillaceae</taxon>
        <taxon>Aspergillus</taxon>
        <taxon>Aspergillus subgen. Circumdati</taxon>
    </lineage>
</organism>
<keyword evidence="2" id="KW-1185">Reference proteome</keyword>
<protein>
    <submittedName>
        <fullName evidence="1">Uncharacterized protein</fullName>
    </submittedName>
</protein>
<accession>A0A2V5HN95</accession>
<gene>
    <name evidence="1" type="ORF">BP00DRAFT_79813</name>
</gene>
<sequence>MMPGLWTRTAILAGGVHCWICNRQRPDQVSPLVSHLVDQKDQTLGGTVYSVFLSGSSETTAATQCCEALSKP</sequence>
<dbReference type="AlphaFoldDB" id="A0A2V5HN95"/>
<reference evidence="1 2" key="1">
    <citation type="submission" date="2018-02" db="EMBL/GenBank/DDBJ databases">
        <title>The genomes of Aspergillus section Nigri reveals drivers in fungal speciation.</title>
        <authorList>
            <consortium name="DOE Joint Genome Institute"/>
            <person name="Vesth T.C."/>
            <person name="Nybo J."/>
            <person name="Theobald S."/>
            <person name="Brandl J."/>
            <person name="Frisvad J.C."/>
            <person name="Nielsen K.F."/>
            <person name="Lyhne E.K."/>
            <person name="Kogle M.E."/>
            <person name="Kuo A."/>
            <person name="Riley R."/>
            <person name="Clum A."/>
            <person name="Nolan M."/>
            <person name="Lipzen A."/>
            <person name="Salamov A."/>
            <person name="Henrissat B."/>
            <person name="Wiebenga A."/>
            <person name="De vries R.P."/>
            <person name="Grigoriev I.V."/>
            <person name="Mortensen U.H."/>
            <person name="Andersen M.R."/>
            <person name="Baker S.E."/>
        </authorList>
    </citation>
    <scope>NUCLEOTIDE SEQUENCE [LARGE SCALE GENOMIC DNA]</scope>
    <source>
        <strain evidence="1 2">CBS 114.80</strain>
    </source>
</reference>
<name>A0A2V5HN95_9EURO</name>
<proteinExistence type="predicted"/>
<dbReference type="EMBL" id="KZ825618">
    <property type="protein sequence ID" value="PYI25945.1"/>
    <property type="molecule type" value="Genomic_DNA"/>
</dbReference>
<evidence type="ECO:0000313" key="2">
    <source>
        <dbReference type="Proteomes" id="UP000248817"/>
    </source>
</evidence>
<evidence type="ECO:0000313" key="1">
    <source>
        <dbReference type="EMBL" id="PYI25945.1"/>
    </source>
</evidence>
<dbReference type="Proteomes" id="UP000248817">
    <property type="component" value="Unassembled WGS sequence"/>
</dbReference>